<reference evidence="1 2" key="1">
    <citation type="submission" date="2023-02" db="EMBL/GenBank/DDBJ databases">
        <title>Genome sequence of Mucilaginibacter jinjuensis strain KACC 16571.</title>
        <authorList>
            <person name="Kim S."/>
            <person name="Heo J."/>
            <person name="Kwon S.-W."/>
        </authorList>
    </citation>
    <scope>NUCLEOTIDE SEQUENCE [LARGE SCALE GENOMIC DNA]</scope>
    <source>
        <strain evidence="1 2">KACC 16571</strain>
    </source>
</reference>
<sequence>MKSSIKAFAVVAAFGGIMWGGCLMNKTAAVVSGGLPQDVLDTCPITSTDFNTWFASGKATQNGVVTPANSVTFQHRNNCDFYQWSERMFLWLTSPAPSNYGGGGTVMASPVFYDVSPEDSAGHRVLIPHVANVPVSMTGHIVKNGPDRLPVIKDKSGKLFEVEDAKPTLKAKALVQSTAGAIEVDHVTEDSKGVITFLDKANNVIKNPKAILRHKNSHMNILERFAVGKKFVLLDANGNVVESEAGQATGDVLMDRNGSLVYYLSMVNDVYAWYLTGAYNQQLGDSQFPTTAGARDSICKIARANHKILPDSNALAMELKTSWVEASTLKDPQNYVTITAVIPTYDTTSKTKWVPNGHKTVKMAMIGVHIVGSVAGHPEMIWATFEQKNNTPNAAYAYVDVNHNVKQVPQDTGSHWLFNTNTADTPYNNSHMQVQYFNNVATDTIVAIHDTTISASNTLMTMPWGSAADSVTNPENKSSAASNSEVIAVNNSIQKLLVGNDIRKNYLFIGATWTSGGAPPNGKSYGAPDTTAGVAIGTNVLANTTMETYFQNPSRSCLFCHSNQETPSLTPGTLSHIYSAIQPLITMHDFMNKKKKK</sequence>
<dbReference type="Proteomes" id="UP001216139">
    <property type="component" value="Chromosome"/>
</dbReference>
<evidence type="ECO:0008006" key="3">
    <source>
        <dbReference type="Google" id="ProtNLM"/>
    </source>
</evidence>
<dbReference type="RefSeq" id="WP_273629354.1">
    <property type="nucleotide sequence ID" value="NZ_CP117167.1"/>
</dbReference>
<gene>
    <name evidence="1" type="ORF">PQO05_20700</name>
</gene>
<protein>
    <recommendedName>
        <fullName evidence="3">Cytochrome c family protein</fullName>
    </recommendedName>
</protein>
<keyword evidence="2" id="KW-1185">Reference proteome</keyword>
<dbReference type="EMBL" id="CP117167">
    <property type="protein sequence ID" value="WCT11162.1"/>
    <property type="molecule type" value="Genomic_DNA"/>
</dbReference>
<accession>A0ABY7T459</accession>
<evidence type="ECO:0000313" key="2">
    <source>
        <dbReference type="Proteomes" id="UP001216139"/>
    </source>
</evidence>
<proteinExistence type="predicted"/>
<dbReference type="PROSITE" id="PS51257">
    <property type="entry name" value="PROKAR_LIPOPROTEIN"/>
    <property type="match status" value="1"/>
</dbReference>
<name>A0ABY7T459_9SPHI</name>
<evidence type="ECO:0000313" key="1">
    <source>
        <dbReference type="EMBL" id="WCT11162.1"/>
    </source>
</evidence>
<organism evidence="1 2">
    <name type="scientific">Mucilaginibacter jinjuensis</name>
    <dbReference type="NCBI Taxonomy" id="1176721"/>
    <lineage>
        <taxon>Bacteria</taxon>
        <taxon>Pseudomonadati</taxon>
        <taxon>Bacteroidota</taxon>
        <taxon>Sphingobacteriia</taxon>
        <taxon>Sphingobacteriales</taxon>
        <taxon>Sphingobacteriaceae</taxon>
        <taxon>Mucilaginibacter</taxon>
    </lineage>
</organism>